<evidence type="ECO:0000313" key="2">
    <source>
        <dbReference type="WBParaSite" id="Hba_11448"/>
    </source>
</evidence>
<accession>A0A1I7X1Y3</accession>
<name>A0A1I7X1Y3_HETBA</name>
<organism evidence="1 2">
    <name type="scientific">Heterorhabditis bacteriophora</name>
    <name type="common">Entomopathogenic nematode worm</name>
    <dbReference type="NCBI Taxonomy" id="37862"/>
    <lineage>
        <taxon>Eukaryota</taxon>
        <taxon>Metazoa</taxon>
        <taxon>Ecdysozoa</taxon>
        <taxon>Nematoda</taxon>
        <taxon>Chromadorea</taxon>
        <taxon>Rhabditida</taxon>
        <taxon>Rhabditina</taxon>
        <taxon>Rhabditomorpha</taxon>
        <taxon>Strongyloidea</taxon>
        <taxon>Heterorhabditidae</taxon>
        <taxon>Heterorhabditis</taxon>
    </lineage>
</organism>
<dbReference type="Gene3D" id="2.60.60.20">
    <property type="entry name" value="PLAT/LH2 domain"/>
    <property type="match status" value="1"/>
</dbReference>
<reference evidence="2" key="1">
    <citation type="submission" date="2016-11" db="UniProtKB">
        <authorList>
            <consortium name="WormBaseParasite"/>
        </authorList>
    </citation>
    <scope>IDENTIFICATION</scope>
</reference>
<dbReference type="WBParaSite" id="Hba_11448">
    <property type="protein sequence ID" value="Hba_11448"/>
    <property type="gene ID" value="Hba_11448"/>
</dbReference>
<keyword evidence="1" id="KW-1185">Reference proteome</keyword>
<proteinExistence type="predicted"/>
<dbReference type="AlphaFoldDB" id="A0A1I7X1Y3"/>
<sequence>MKLRNELTLTEIRFPNVDTEFGSHQVYEYSTVYPDIQPKLNILHTISIFTSSCTGSFRPSFNLIGQDGESGSRRFNDKVKFSENSRNNIDIDAVNLGMLRELEVQLEGEEVS</sequence>
<protein>
    <submittedName>
        <fullName evidence="2">Uncharacterized protein</fullName>
    </submittedName>
</protein>
<dbReference type="Proteomes" id="UP000095283">
    <property type="component" value="Unplaced"/>
</dbReference>
<evidence type="ECO:0000313" key="1">
    <source>
        <dbReference type="Proteomes" id="UP000095283"/>
    </source>
</evidence>